<protein>
    <recommendedName>
        <fullName evidence="3 9">Geranylgeranyl transferase type-2 subunit alpha</fullName>
        <ecNumber evidence="2 9">2.5.1.60</ecNumber>
    </recommendedName>
    <alternativeName>
        <fullName evidence="7 9">Geranylgeranyl transferase type II subunit alpha</fullName>
    </alternativeName>
</protein>
<dbReference type="Gene3D" id="1.25.40.120">
    <property type="entry name" value="Protein prenylyltransferase"/>
    <property type="match status" value="1"/>
</dbReference>
<evidence type="ECO:0000313" key="10">
    <source>
        <dbReference type="EMBL" id="OCH87422.1"/>
    </source>
</evidence>
<keyword evidence="11" id="KW-1185">Reference proteome</keyword>
<dbReference type="GO" id="GO:0004663">
    <property type="term" value="F:Rab geranylgeranyltransferase activity"/>
    <property type="evidence" value="ECO:0007669"/>
    <property type="project" value="UniProtKB-UniRule"/>
</dbReference>
<evidence type="ECO:0000256" key="2">
    <source>
        <dbReference type="ARBA" id="ARBA00012656"/>
    </source>
</evidence>
<comment type="similarity">
    <text evidence="1 9">Belongs to the protein prenyltransferase subunit alpha family.</text>
</comment>
<evidence type="ECO:0000256" key="1">
    <source>
        <dbReference type="ARBA" id="ARBA00006734"/>
    </source>
</evidence>
<keyword evidence="6" id="KW-0677">Repeat</keyword>
<sequence>MHGVKRTRYSKEALEAKRQKDRAKLAEYLTLTDEVLAKKKDDWSKAAFDLTTRLLQVNPEFYTVWNYRRNILLNGIFPKSTPVEINDILSTDLSFTTAALKLHPKVYWIWNHRQWCLGQVPDGPTEEDPNGWRQAYWNKELFVVERMLDADARNFHAWNYRRNVLANMPVKRPLRAELDYTTRKIEANFSNFSAWHQRSKVLSALWEKGELDPIQSKEEEYELVKNAMYTDPNDQSVWIYHRWLIGPGEDYDILTREIGAIQDLLEIQPDSKWCLESLVFYKRALLRHHRSRMDATQLRKLVDECLDMLQTLCNVDPYRRRRYTDLREQVLSTRDTIA</sequence>
<evidence type="ECO:0000256" key="4">
    <source>
        <dbReference type="ARBA" id="ARBA00022602"/>
    </source>
</evidence>
<dbReference type="OrthoDB" id="1658at2759"/>
<dbReference type="PANTHER" id="PTHR11129">
    <property type="entry name" value="PROTEIN FARNESYLTRANSFERASE ALPHA SUBUNIT/RAB GERANYLGERANYL TRANSFERASE ALPHA SUBUNIT"/>
    <property type="match status" value="1"/>
</dbReference>
<dbReference type="InterPro" id="IPR002088">
    <property type="entry name" value="Prenyl_trans_a"/>
</dbReference>
<evidence type="ECO:0000256" key="8">
    <source>
        <dbReference type="ARBA" id="ARBA00047658"/>
    </source>
</evidence>
<dbReference type="EC" id="2.5.1.60" evidence="2 9"/>
<dbReference type="FunFam" id="1.25.40.120:FF:000035">
    <property type="entry name" value="Geranylgeranyl transferase type-2 subunit alpha"/>
    <property type="match status" value="1"/>
</dbReference>
<evidence type="ECO:0000256" key="5">
    <source>
        <dbReference type="ARBA" id="ARBA00022679"/>
    </source>
</evidence>
<dbReference type="PROSITE" id="PS51147">
    <property type="entry name" value="PFTA"/>
    <property type="match status" value="5"/>
</dbReference>
<gene>
    <name evidence="10" type="ORF">OBBRIDRAFT_157593</name>
</gene>
<keyword evidence="5 9" id="KW-0808">Transferase</keyword>
<evidence type="ECO:0000256" key="3">
    <source>
        <dbReference type="ARBA" id="ARBA00014772"/>
    </source>
</evidence>
<dbReference type="Proteomes" id="UP000250043">
    <property type="component" value="Unassembled WGS sequence"/>
</dbReference>
<dbReference type="Pfam" id="PF01239">
    <property type="entry name" value="PPTA"/>
    <property type="match status" value="5"/>
</dbReference>
<proteinExistence type="inferred from homology"/>
<dbReference type="AlphaFoldDB" id="A0A8E2ASP2"/>
<dbReference type="EMBL" id="KV722486">
    <property type="protein sequence ID" value="OCH87422.1"/>
    <property type="molecule type" value="Genomic_DNA"/>
</dbReference>
<comment type="catalytic activity">
    <reaction evidence="8 9">
        <text>geranylgeranyl diphosphate + L-cysteinyl-[protein] = S-geranylgeranyl-L-cysteinyl-[protein] + diphosphate</text>
        <dbReference type="Rhea" id="RHEA:21240"/>
        <dbReference type="Rhea" id="RHEA-COMP:10131"/>
        <dbReference type="Rhea" id="RHEA-COMP:11537"/>
        <dbReference type="ChEBI" id="CHEBI:29950"/>
        <dbReference type="ChEBI" id="CHEBI:33019"/>
        <dbReference type="ChEBI" id="CHEBI:57533"/>
        <dbReference type="ChEBI" id="CHEBI:86021"/>
        <dbReference type="EC" id="2.5.1.60"/>
    </reaction>
</comment>
<keyword evidence="4 9" id="KW-0637">Prenyltransferase</keyword>
<evidence type="ECO:0000256" key="6">
    <source>
        <dbReference type="ARBA" id="ARBA00022737"/>
    </source>
</evidence>
<evidence type="ECO:0000313" key="11">
    <source>
        <dbReference type="Proteomes" id="UP000250043"/>
    </source>
</evidence>
<dbReference type="PANTHER" id="PTHR11129:SF2">
    <property type="entry name" value="GERANYLGERANYL TRANSFERASE TYPE-2 SUBUNIT ALPHA"/>
    <property type="match status" value="1"/>
</dbReference>
<evidence type="ECO:0000256" key="7">
    <source>
        <dbReference type="ARBA" id="ARBA00031267"/>
    </source>
</evidence>
<accession>A0A8E2ASP2</accession>
<dbReference type="SUPFAM" id="SSF48439">
    <property type="entry name" value="Protein prenylyltransferase"/>
    <property type="match status" value="1"/>
</dbReference>
<dbReference type="GO" id="GO:0005968">
    <property type="term" value="C:Rab-protein geranylgeranyltransferase complex"/>
    <property type="evidence" value="ECO:0007669"/>
    <property type="project" value="TreeGrafter"/>
</dbReference>
<organism evidence="10 11">
    <name type="scientific">Obba rivulosa</name>
    <dbReference type="NCBI Taxonomy" id="1052685"/>
    <lineage>
        <taxon>Eukaryota</taxon>
        <taxon>Fungi</taxon>
        <taxon>Dikarya</taxon>
        <taxon>Basidiomycota</taxon>
        <taxon>Agaricomycotina</taxon>
        <taxon>Agaricomycetes</taxon>
        <taxon>Polyporales</taxon>
        <taxon>Gelatoporiaceae</taxon>
        <taxon>Obba</taxon>
    </lineage>
</organism>
<comment type="function">
    <text evidence="9">Catalyzes the transfer of a geranyl-geranyl moiety from geranyl-geranyl pyrophosphate to cysteines occuring in specific C-terminal amino acid sequences.</text>
</comment>
<evidence type="ECO:0000256" key="9">
    <source>
        <dbReference type="RuleBase" id="RU367120"/>
    </source>
</evidence>
<reference evidence="10 11" key="1">
    <citation type="submission" date="2016-07" db="EMBL/GenBank/DDBJ databases">
        <title>Draft genome of the white-rot fungus Obba rivulosa 3A-2.</title>
        <authorList>
            <consortium name="DOE Joint Genome Institute"/>
            <person name="Miettinen O."/>
            <person name="Riley R."/>
            <person name="Acob R."/>
            <person name="Barry K."/>
            <person name="Cullen D."/>
            <person name="De Vries R."/>
            <person name="Hainaut M."/>
            <person name="Hatakka A."/>
            <person name="Henrissat B."/>
            <person name="Hilden K."/>
            <person name="Kuo R."/>
            <person name="Labutti K."/>
            <person name="Lipzen A."/>
            <person name="Makela M.R."/>
            <person name="Sandor L."/>
            <person name="Spatafora J.W."/>
            <person name="Grigoriev I.V."/>
            <person name="Hibbett D.S."/>
        </authorList>
    </citation>
    <scope>NUCLEOTIDE SEQUENCE [LARGE SCALE GENOMIC DNA]</scope>
    <source>
        <strain evidence="10 11">3A-2</strain>
    </source>
</reference>
<name>A0A8E2ASP2_9APHY</name>
<dbReference type="GO" id="GO:0097354">
    <property type="term" value="P:prenylation"/>
    <property type="evidence" value="ECO:0007669"/>
    <property type="project" value="UniProtKB-UniRule"/>
</dbReference>